<dbReference type="EMBL" id="JAHLQL010000005">
    <property type="protein sequence ID" value="MBU5592869.1"/>
    <property type="molecule type" value="Genomic_DNA"/>
</dbReference>
<organism evidence="1 2">
    <name type="scientific">Clostridium simiarum</name>
    <dbReference type="NCBI Taxonomy" id="2841506"/>
    <lineage>
        <taxon>Bacteria</taxon>
        <taxon>Bacillati</taxon>
        <taxon>Bacillota</taxon>
        <taxon>Clostridia</taxon>
        <taxon>Eubacteriales</taxon>
        <taxon>Clostridiaceae</taxon>
        <taxon>Clostridium</taxon>
    </lineage>
</organism>
<evidence type="ECO:0000313" key="2">
    <source>
        <dbReference type="Proteomes" id="UP000736583"/>
    </source>
</evidence>
<comment type="caution">
    <text evidence="1">The sequence shown here is derived from an EMBL/GenBank/DDBJ whole genome shotgun (WGS) entry which is preliminary data.</text>
</comment>
<accession>A0ABS6F4V3</accession>
<name>A0ABS6F4V3_9CLOT</name>
<dbReference type="Proteomes" id="UP000736583">
    <property type="component" value="Unassembled WGS sequence"/>
</dbReference>
<evidence type="ECO:0000313" key="1">
    <source>
        <dbReference type="EMBL" id="MBU5592869.1"/>
    </source>
</evidence>
<dbReference type="RefSeq" id="WP_216457566.1">
    <property type="nucleotide sequence ID" value="NZ_JAHLQL010000005.1"/>
</dbReference>
<proteinExistence type="predicted"/>
<protein>
    <submittedName>
        <fullName evidence="1">DUF4250 domain-containing protein</fullName>
    </submittedName>
</protein>
<dbReference type="InterPro" id="IPR025346">
    <property type="entry name" value="DUF4250"/>
</dbReference>
<dbReference type="Pfam" id="PF14056">
    <property type="entry name" value="DUF4250"/>
    <property type="match status" value="1"/>
</dbReference>
<reference evidence="1 2" key="1">
    <citation type="submission" date="2021-06" db="EMBL/GenBank/DDBJ databases">
        <authorList>
            <person name="Sun Q."/>
            <person name="Li D."/>
        </authorList>
    </citation>
    <scope>NUCLEOTIDE SEQUENCE [LARGE SCALE GENOMIC DNA]</scope>
    <source>
        <strain evidence="1 2">MSJ-4</strain>
    </source>
</reference>
<gene>
    <name evidence="1" type="ORF">KQI89_14035</name>
</gene>
<keyword evidence="2" id="KW-1185">Reference proteome</keyword>
<sequence length="64" mass="7590">MDKDSLIKMDPYMLISILNMKLRDEFNNLEDLLKTYDLQGEDLLAKLLKVGYVYSKDNNQFIEE</sequence>